<dbReference type="Proteomes" id="UP000748756">
    <property type="component" value="Unassembled WGS sequence"/>
</dbReference>
<evidence type="ECO:0000313" key="1">
    <source>
        <dbReference type="EMBL" id="KAF9149805.1"/>
    </source>
</evidence>
<dbReference type="EMBL" id="JAAAUQ010000485">
    <property type="protein sequence ID" value="KAF9149805.1"/>
    <property type="molecule type" value="Genomic_DNA"/>
</dbReference>
<sequence length="212" mass="23500">MLSGTGTNTRPLYFLCIDGMIVICNLITPVERVVETSLTLSWIVAQDGLQPMFKSVLLLALAASAITVAEARIDFWVDMNLDGKIITCPEASKFNVCYNVDNVALEGISSYFFYNDKDMTKTDFSVTLYTGGKCSGGYDRWSFSVNNQDIVGFYVMQFATMNDKVRSFKIADYQTSYVAGGYHPDPEEAVSHKCNFGTRRASNPPLSHAIRG</sequence>
<comment type="caution">
    <text evidence="1">The sequence shown here is derived from an EMBL/GenBank/DDBJ whole genome shotgun (WGS) entry which is preliminary data.</text>
</comment>
<reference evidence="1" key="1">
    <citation type="journal article" date="2020" name="Fungal Divers.">
        <title>Resolving the Mortierellaceae phylogeny through synthesis of multi-gene phylogenetics and phylogenomics.</title>
        <authorList>
            <person name="Vandepol N."/>
            <person name="Liber J."/>
            <person name="Desiro A."/>
            <person name="Na H."/>
            <person name="Kennedy M."/>
            <person name="Barry K."/>
            <person name="Grigoriev I.V."/>
            <person name="Miller A.N."/>
            <person name="O'Donnell K."/>
            <person name="Stajich J.E."/>
            <person name="Bonito G."/>
        </authorList>
    </citation>
    <scope>NUCLEOTIDE SEQUENCE</scope>
    <source>
        <strain evidence="1">NRRL 6426</strain>
    </source>
</reference>
<protein>
    <submittedName>
        <fullName evidence="1">Uncharacterized protein</fullName>
    </submittedName>
</protein>
<evidence type="ECO:0000313" key="2">
    <source>
        <dbReference type="Proteomes" id="UP000748756"/>
    </source>
</evidence>
<name>A0A9P5RXE9_9FUNG</name>
<dbReference type="OrthoDB" id="2347889at2759"/>
<dbReference type="AlphaFoldDB" id="A0A9P5RXE9"/>
<keyword evidence="2" id="KW-1185">Reference proteome</keyword>
<proteinExistence type="predicted"/>
<gene>
    <name evidence="1" type="ORF">BG015_008369</name>
</gene>
<accession>A0A9P5RXE9</accession>
<organism evidence="1 2">
    <name type="scientific">Linnemannia schmuckeri</name>
    <dbReference type="NCBI Taxonomy" id="64567"/>
    <lineage>
        <taxon>Eukaryota</taxon>
        <taxon>Fungi</taxon>
        <taxon>Fungi incertae sedis</taxon>
        <taxon>Mucoromycota</taxon>
        <taxon>Mortierellomycotina</taxon>
        <taxon>Mortierellomycetes</taxon>
        <taxon>Mortierellales</taxon>
        <taxon>Mortierellaceae</taxon>
        <taxon>Linnemannia</taxon>
    </lineage>
</organism>